<accession>A0AAE0G0R1</accession>
<sequence length="226" mass="25458">MGRRPRPVYFLSVQLRNVSSKQPTSTEPSSISLSIAGLRQKDTLGTVKDLLEHKYAIPRSHQTLTGPLPDTEELPDDISLRRLRILLSRVPLHAAEEGQLPRDGREDFLDSPSRAGILFSTAEVREGLLYQEGVGGRYQRRQSCYSCILWTIGTFVLVAFLVGVAYCLWEVPSYRLPKQEPWIEGVEERVRDMLLESRLEAVGIYMEDYIKPADGGQMQLGGPPKC</sequence>
<organism evidence="2 3">
    <name type="scientific">Cymbomonas tetramitiformis</name>
    <dbReference type="NCBI Taxonomy" id="36881"/>
    <lineage>
        <taxon>Eukaryota</taxon>
        <taxon>Viridiplantae</taxon>
        <taxon>Chlorophyta</taxon>
        <taxon>Pyramimonadophyceae</taxon>
        <taxon>Pyramimonadales</taxon>
        <taxon>Pyramimonadaceae</taxon>
        <taxon>Cymbomonas</taxon>
    </lineage>
</organism>
<dbReference type="EMBL" id="LGRX02011601">
    <property type="protein sequence ID" value="KAK3268761.1"/>
    <property type="molecule type" value="Genomic_DNA"/>
</dbReference>
<comment type="caution">
    <text evidence="2">The sequence shown here is derived from an EMBL/GenBank/DDBJ whole genome shotgun (WGS) entry which is preliminary data.</text>
</comment>
<keyword evidence="1" id="KW-0812">Transmembrane</keyword>
<keyword evidence="1" id="KW-1133">Transmembrane helix</keyword>
<proteinExistence type="predicted"/>
<keyword evidence="1" id="KW-0472">Membrane</keyword>
<dbReference type="AlphaFoldDB" id="A0AAE0G0R1"/>
<name>A0AAE0G0R1_9CHLO</name>
<reference evidence="2 3" key="1">
    <citation type="journal article" date="2015" name="Genome Biol. Evol.">
        <title>Comparative Genomics of a Bacterivorous Green Alga Reveals Evolutionary Causalities and Consequences of Phago-Mixotrophic Mode of Nutrition.</title>
        <authorList>
            <person name="Burns J.A."/>
            <person name="Paasch A."/>
            <person name="Narechania A."/>
            <person name="Kim E."/>
        </authorList>
    </citation>
    <scope>NUCLEOTIDE SEQUENCE [LARGE SCALE GENOMIC DNA]</scope>
    <source>
        <strain evidence="2 3">PLY_AMNH</strain>
    </source>
</reference>
<evidence type="ECO:0000256" key="1">
    <source>
        <dbReference type="SAM" id="Phobius"/>
    </source>
</evidence>
<keyword evidence="3" id="KW-1185">Reference proteome</keyword>
<feature type="transmembrane region" description="Helical" evidence="1">
    <location>
        <begin position="148"/>
        <end position="169"/>
    </location>
</feature>
<evidence type="ECO:0000313" key="2">
    <source>
        <dbReference type="EMBL" id="KAK3268761.1"/>
    </source>
</evidence>
<evidence type="ECO:0000313" key="3">
    <source>
        <dbReference type="Proteomes" id="UP001190700"/>
    </source>
</evidence>
<protein>
    <submittedName>
        <fullName evidence="2">Uncharacterized protein</fullName>
    </submittedName>
</protein>
<dbReference type="Proteomes" id="UP001190700">
    <property type="component" value="Unassembled WGS sequence"/>
</dbReference>
<gene>
    <name evidence="2" type="ORF">CYMTET_22753</name>
</gene>